<sequence>MQYKQVALAIVAHEYAHGRRKIKGIIDYYRKHSAWEIHRNAQSQPFVMPEDLADWDGDGVIGEIYTEEDVAIYNLLSIPVVNTSSNTLANDFPSVRVDNHTIGSMAAEHLIECKLDNFAFVGPTGLCHVRERQEGFIQTLENAGSDCTTVRYEARDVRGTHVSEELVMPEELLGALEALTLPVGIMASSDRVGFAVLEACRKLGLRSPEDVALIGVDNDEMYCNLAYSSMTSIAPNARDVGFIAAGMLDKLMSGEELEQPHVLVPPIRIVFRNSTDMTRSQYPEVARALRFIRNHANQFIDVTNVLDVVPVSRRWLEMKFKAEVGHGIYQEIRRIHVEHAKELLLTTDWPVSRVAKESGFNNTERFEFAFQKLLEMSATEYRRKQSKA</sequence>
<dbReference type="Gene3D" id="1.10.10.60">
    <property type="entry name" value="Homeodomain-like"/>
    <property type="match status" value="1"/>
</dbReference>
<dbReference type="InterPro" id="IPR028082">
    <property type="entry name" value="Peripla_BP_I"/>
</dbReference>
<dbReference type="PANTHER" id="PTHR30146:SF24">
    <property type="entry name" value="XYLOSE OPERON REGULATORY PROTEIN"/>
    <property type="match status" value="1"/>
</dbReference>
<dbReference type="SUPFAM" id="SSF53822">
    <property type="entry name" value="Periplasmic binding protein-like I"/>
    <property type="match status" value="1"/>
</dbReference>
<feature type="domain" description="HTH araC/xylS-type" evidence="4">
    <location>
        <begin position="286"/>
        <end position="384"/>
    </location>
</feature>
<name>A0A6C2URF1_9BACT</name>
<dbReference type="SUPFAM" id="SSF46689">
    <property type="entry name" value="Homeodomain-like"/>
    <property type="match status" value="1"/>
</dbReference>
<protein>
    <submittedName>
        <fullName evidence="5">Xylose operon regulatory protein</fullName>
    </submittedName>
</protein>
<gene>
    <name evidence="5" type="primary">xylR_11</name>
    <name evidence="5" type="ORF">SCARR_04999</name>
</gene>
<accession>A0A6C2URF1</accession>
<organism evidence="5 6">
    <name type="scientific">Pontiella sulfatireligans</name>
    <dbReference type="NCBI Taxonomy" id="2750658"/>
    <lineage>
        <taxon>Bacteria</taxon>
        <taxon>Pseudomonadati</taxon>
        <taxon>Kiritimatiellota</taxon>
        <taxon>Kiritimatiellia</taxon>
        <taxon>Kiritimatiellales</taxon>
        <taxon>Pontiellaceae</taxon>
        <taxon>Pontiella</taxon>
    </lineage>
</organism>
<dbReference type="SMART" id="SM00342">
    <property type="entry name" value="HTH_ARAC"/>
    <property type="match status" value="1"/>
</dbReference>
<dbReference type="PROSITE" id="PS01124">
    <property type="entry name" value="HTH_ARAC_FAMILY_2"/>
    <property type="match status" value="1"/>
</dbReference>
<keyword evidence="3" id="KW-0804">Transcription</keyword>
<dbReference type="PANTHER" id="PTHR30146">
    <property type="entry name" value="LACI-RELATED TRANSCRIPTIONAL REPRESSOR"/>
    <property type="match status" value="1"/>
</dbReference>
<evidence type="ECO:0000256" key="3">
    <source>
        <dbReference type="ARBA" id="ARBA00023163"/>
    </source>
</evidence>
<dbReference type="Proteomes" id="UP000346198">
    <property type="component" value="Unassembled WGS sequence"/>
</dbReference>
<dbReference type="Pfam" id="PF13377">
    <property type="entry name" value="Peripla_BP_3"/>
    <property type="match status" value="1"/>
</dbReference>
<dbReference type="GO" id="GO:0003700">
    <property type="term" value="F:DNA-binding transcription factor activity"/>
    <property type="evidence" value="ECO:0007669"/>
    <property type="project" value="InterPro"/>
</dbReference>
<dbReference type="RefSeq" id="WP_168433601.1">
    <property type="nucleotide sequence ID" value="NZ_CAAHFH010000003.1"/>
</dbReference>
<dbReference type="EMBL" id="CAAHFH010000003">
    <property type="protein sequence ID" value="VGO22902.1"/>
    <property type="molecule type" value="Genomic_DNA"/>
</dbReference>
<evidence type="ECO:0000313" key="5">
    <source>
        <dbReference type="EMBL" id="VGO22902.1"/>
    </source>
</evidence>
<evidence type="ECO:0000259" key="4">
    <source>
        <dbReference type="PROSITE" id="PS01124"/>
    </source>
</evidence>
<evidence type="ECO:0000256" key="1">
    <source>
        <dbReference type="ARBA" id="ARBA00023015"/>
    </source>
</evidence>
<dbReference type="InterPro" id="IPR046335">
    <property type="entry name" value="LacI/GalR-like_sensor"/>
</dbReference>
<evidence type="ECO:0000256" key="2">
    <source>
        <dbReference type="ARBA" id="ARBA00023125"/>
    </source>
</evidence>
<dbReference type="GO" id="GO:0000976">
    <property type="term" value="F:transcription cis-regulatory region binding"/>
    <property type="evidence" value="ECO:0007669"/>
    <property type="project" value="TreeGrafter"/>
</dbReference>
<dbReference type="InterPro" id="IPR018060">
    <property type="entry name" value="HTH_AraC"/>
</dbReference>
<dbReference type="AlphaFoldDB" id="A0A6C2URF1"/>
<dbReference type="Pfam" id="PF12833">
    <property type="entry name" value="HTH_18"/>
    <property type="match status" value="1"/>
</dbReference>
<evidence type="ECO:0000313" key="6">
    <source>
        <dbReference type="Proteomes" id="UP000346198"/>
    </source>
</evidence>
<dbReference type="CDD" id="cd01543">
    <property type="entry name" value="PBP1_XylR"/>
    <property type="match status" value="1"/>
</dbReference>
<keyword evidence="1" id="KW-0805">Transcription regulation</keyword>
<proteinExistence type="predicted"/>
<dbReference type="InterPro" id="IPR009057">
    <property type="entry name" value="Homeodomain-like_sf"/>
</dbReference>
<keyword evidence="6" id="KW-1185">Reference proteome</keyword>
<dbReference type="Gene3D" id="3.40.50.2300">
    <property type="match status" value="2"/>
</dbReference>
<keyword evidence="2" id="KW-0238">DNA-binding</keyword>
<reference evidence="5 6" key="1">
    <citation type="submission" date="2019-04" db="EMBL/GenBank/DDBJ databases">
        <authorList>
            <person name="Van Vliet M D."/>
        </authorList>
    </citation>
    <scope>NUCLEOTIDE SEQUENCE [LARGE SCALE GENOMIC DNA]</scope>
    <source>
        <strain evidence="5 6">F21</strain>
    </source>
</reference>